<dbReference type="AlphaFoldDB" id="A0A329M8K6"/>
<keyword evidence="4" id="KW-1185">Reference proteome</keyword>
<keyword evidence="2" id="KW-0963">Cytoplasm</keyword>
<accession>A0A329M8K6</accession>
<evidence type="ECO:0000256" key="1">
    <source>
        <dbReference type="ARBA" id="ARBA00007768"/>
    </source>
</evidence>
<dbReference type="RefSeq" id="WP_113034594.1">
    <property type="nucleotide sequence ID" value="NZ_QMFB01000022.1"/>
</dbReference>
<dbReference type="GO" id="GO:0005737">
    <property type="term" value="C:cytoplasm"/>
    <property type="evidence" value="ECO:0007669"/>
    <property type="project" value="UniProtKB-SubCell"/>
</dbReference>
<comment type="caution">
    <text evidence="2">Once thought to be involved in copper homeostasis, experiments in E.coli have shown this is not the case.</text>
</comment>
<comment type="similarity">
    <text evidence="1 2">Belongs to the CutC family.</text>
</comment>
<comment type="subcellular location">
    <subcellularLocation>
        <location evidence="2">Cytoplasm</location>
    </subcellularLocation>
</comment>
<organism evidence="3 4">
    <name type="scientific">Paenibacillus contaminans</name>
    <dbReference type="NCBI Taxonomy" id="450362"/>
    <lineage>
        <taxon>Bacteria</taxon>
        <taxon>Bacillati</taxon>
        <taxon>Bacillota</taxon>
        <taxon>Bacilli</taxon>
        <taxon>Bacillales</taxon>
        <taxon>Paenibacillaceae</taxon>
        <taxon>Paenibacillus</taxon>
    </lineage>
</organism>
<dbReference type="SUPFAM" id="SSF110395">
    <property type="entry name" value="CutC-like"/>
    <property type="match status" value="1"/>
</dbReference>
<comment type="caution">
    <text evidence="3">The sequence shown here is derived from an EMBL/GenBank/DDBJ whole genome shotgun (WGS) entry which is preliminary data.</text>
</comment>
<dbReference type="OrthoDB" id="9815677at2"/>
<proteinExistence type="inferred from homology"/>
<evidence type="ECO:0000313" key="3">
    <source>
        <dbReference type="EMBL" id="RAV16088.1"/>
    </source>
</evidence>
<dbReference type="EMBL" id="QMFB01000022">
    <property type="protein sequence ID" value="RAV16088.1"/>
    <property type="molecule type" value="Genomic_DNA"/>
</dbReference>
<dbReference type="GO" id="GO:0005507">
    <property type="term" value="F:copper ion binding"/>
    <property type="evidence" value="ECO:0007669"/>
    <property type="project" value="TreeGrafter"/>
</dbReference>
<dbReference type="PANTHER" id="PTHR12598">
    <property type="entry name" value="COPPER HOMEOSTASIS PROTEIN CUTC"/>
    <property type="match status" value="1"/>
</dbReference>
<dbReference type="InterPro" id="IPR036822">
    <property type="entry name" value="CutC-like_dom_sf"/>
</dbReference>
<dbReference type="HAMAP" id="MF_00795">
    <property type="entry name" value="CutC"/>
    <property type="match status" value="1"/>
</dbReference>
<dbReference type="Gene3D" id="3.20.20.380">
    <property type="entry name" value="Copper homeostasis (CutC) domain"/>
    <property type="match status" value="1"/>
</dbReference>
<evidence type="ECO:0000256" key="2">
    <source>
        <dbReference type="HAMAP-Rule" id="MF_00795"/>
    </source>
</evidence>
<dbReference type="Proteomes" id="UP000250369">
    <property type="component" value="Unassembled WGS sequence"/>
</dbReference>
<dbReference type="InterPro" id="IPR005627">
    <property type="entry name" value="CutC-like"/>
</dbReference>
<protein>
    <recommendedName>
        <fullName evidence="2">PF03932 family protein CutC</fullName>
    </recommendedName>
</protein>
<name>A0A329M8K6_9BACL</name>
<gene>
    <name evidence="2" type="primary">cutC</name>
    <name evidence="3" type="ORF">DQG23_29285</name>
</gene>
<sequence length="229" mass="24187">MLLEVIATSVADAKLAEANGAHRIELISGIREGGVTPSIGLIERVLGAVRIPVHVMVRPHANSFCYDEDDLQTMLADIRAIGKLGAAGIVLGTLTAGREVDEPALKRLLEAAEGLSVTFHRAFDEATDQEAALHVLGGYPQIRRILTSGGKPSALDAVVQIQKLDKLCKERSITLLAGSGLNVDTLASFIRETGVSEVHMGTGVRLQGDALQTIDPERLQAAASIVAKA</sequence>
<evidence type="ECO:0000313" key="4">
    <source>
        <dbReference type="Proteomes" id="UP000250369"/>
    </source>
</evidence>
<dbReference type="Pfam" id="PF03932">
    <property type="entry name" value="CutC"/>
    <property type="match status" value="1"/>
</dbReference>
<dbReference type="PANTHER" id="PTHR12598:SF0">
    <property type="entry name" value="COPPER HOMEOSTASIS PROTEIN CUTC HOMOLOG"/>
    <property type="match status" value="1"/>
</dbReference>
<reference evidence="3 4" key="1">
    <citation type="journal article" date="2009" name="Int. J. Syst. Evol. Microbiol.">
        <title>Paenibacillus contaminans sp. nov., isolated from a contaminated laboratory plate.</title>
        <authorList>
            <person name="Chou J.H."/>
            <person name="Lee J.H."/>
            <person name="Lin M.C."/>
            <person name="Chang P.S."/>
            <person name="Arun A.B."/>
            <person name="Young C.C."/>
            <person name="Chen W.M."/>
        </authorList>
    </citation>
    <scope>NUCLEOTIDE SEQUENCE [LARGE SCALE GENOMIC DNA]</scope>
    <source>
        <strain evidence="3 4">CKOBP-6</strain>
    </source>
</reference>